<evidence type="ECO:0000259" key="3">
    <source>
        <dbReference type="Pfam" id="PF14215"/>
    </source>
</evidence>
<gene>
    <name evidence="4" type="ORF">THAPSDRAFT_24999</name>
</gene>
<dbReference type="HOGENOM" id="CLU_395128_0_0_1"/>
<protein>
    <recommendedName>
        <fullName evidence="3">Transcription factor MYC/MYB N-terminal domain-containing protein</fullName>
    </recommendedName>
</protein>
<evidence type="ECO:0000313" key="5">
    <source>
        <dbReference type="Proteomes" id="UP000001449"/>
    </source>
</evidence>
<dbReference type="AlphaFoldDB" id="B8CDD5"/>
<dbReference type="Pfam" id="PF14215">
    <property type="entry name" value="bHLH-MYC_N"/>
    <property type="match status" value="1"/>
</dbReference>
<dbReference type="PaxDb" id="35128-Thaps24999"/>
<dbReference type="InterPro" id="IPR029016">
    <property type="entry name" value="GAF-like_dom_sf"/>
</dbReference>
<keyword evidence="5" id="KW-1185">Reference proteome</keyword>
<keyword evidence="2" id="KW-0804">Transcription</keyword>
<keyword evidence="1" id="KW-0805">Transcription regulation</keyword>
<dbReference type="InParanoid" id="B8CDD5"/>
<dbReference type="PANTHER" id="PTHR35213">
    <property type="entry name" value="RING-TYPE DOMAIN-CONTAINING PROTEIN-RELATED"/>
    <property type="match status" value="1"/>
</dbReference>
<feature type="domain" description="Transcription factor MYC/MYB N-terminal" evidence="3">
    <location>
        <begin position="376"/>
        <end position="472"/>
    </location>
</feature>
<name>B8CDD5_THAPS</name>
<dbReference type="OMA" id="HEEPNAN"/>
<organism evidence="4 5">
    <name type="scientific">Thalassiosira pseudonana</name>
    <name type="common">Marine diatom</name>
    <name type="synonym">Cyclotella nana</name>
    <dbReference type="NCBI Taxonomy" id="35128"/>
    <lineage>
        <taxon>Eukaryota</taxon>
        <taxon>Sar</taxon>
        <taxon>Stramenopiles</taxon>
        <taxon>Ochrophyta</taxon>
        <taxon>Bacillariophyta</taxon>
        <taxon>Coscinodiscophyceae</taxon>
        <taxon>Thalassiosirophycidae</taxon>
        <taxon>Thalassiosirales</taxon>
        <taxon>Thalassiosiraceae</taxon>
        <taxon>Thalassiosira</taxon>
    </lineage>
</organism>
<dbReference type="InterPro" id="IPR025610">
    <property type="entry name" value="MYC/MYB_N"/>
</dbReference>
<dbReference type="Gene3D" id="3.30.450.40">
    <property type="match status" value="1"/>
</dbReference>
<reference evidence="4 5" key="1">
    <citation type="journal article" date="2004" name="Science">
        <title>The genome of the diatom Thalassiosira pseudonana: ecology, evolution, and metabolism.</title>
        <authorList>
            <person name="Armbrust E.V."/>
            <person name="Berges J.A."/>
            <person name="Bowler C."/>
            <person name="Green B.R."/>
            <person name="Martinez D."/>
            <person name="Putnam N.H."/>
            <person name="Zhou S."/>
            <person name="Allen A.E."/>
            <person name="Apt K.E."/>
            <person name="Bechner M."/>
            <person name="Brzezinski M.A."/>
            <person name="Chaal B.K."/>
            <person name="Chiovitti A."/>
            <person name="Davis A.K."/>
            <person name="Demarest M.S."/>
            <person name="Detter J.C."/>
            <person name="Glavina T."/>
            <person name="Goodstein D."/>
            <person name="Hadi M.Z."/>
            <person name="Hellsten U."/>
            <person name="Hildebrand M."/>
            <person name="Jenkins B.D."/>
            <person name="Jurka J."/>
            <person name="Kapitonov V.V."/>
            <person name="Kroger N."/>
            <person name="Lau W.W."/>
            <person name="Lane T.W."/>
            <person name="Larimer F.W."/>
            <person name="Lippmeier J.C."/>
            <person name="Lucas S."/>
            <person name="Medina M."/>
            <person name="Montsant A."/>
            <person name="Obornik M."/>
            <person name="Parker M.S."/>
            <person name="Palenik B."/>
            <person name="Pazour G.J."/>
            <person name="Richardson P.M."/>
            <person name="Rynearson T.A."/>
            <person name="Saito M.A."/>
            <person name="Schwartz D.C."/>
            <person name="Thamatrakoln K."/>
            <person name="Valentin K."/>
            <person name="Vardi A."/>
            <person name="Wilkerson F.P."/>
            <person name="Rokhsar D.S."/>
        </authorList>
    </citation>
    <scope>NUCLEOTIDE SEQUENCE [LARGE SCALE GENOMIC DNA]</scope>
    <source>
        <strain evidence="4 5">CCMP1335</strain>
    </source>
</reference>
<reference evidence="4 5" key="2">
    <citation type="journal article" date="2008" name="Nature">
        <title>The Phaeodactylum genome reveals the evolutionary history of diatom genomes.</title>
        <authorList>
            <person name="Bowler C."/>
            <person name="Allen A.E."/>
            <person name="Badger J.H."/>
            <person name="Grimwood J."/>
            <person name="Jabbari K."/>
            <person name="Kuo A."/>
            <person name="Maheswari U."/>
            <person name="Martens C."/>
            <person name="Maumus F."/>
            <person name="Otillar R.P."/>
            <person name="Rayko E."/>
            <person name="Salamov A."/>
            <person name="Vandepoele K."/>
            <person name="Beszteri B."/>
            <person name="Gruber A."/>
            <person name="Heijde M."/>
            <person name="Katinka M."/>
            <person name="Mock T."/>
            <person name="Valentin K."/>
            <person name="Verret F."/>
            <person name="Berges J.A."/>
            <person name="Brownlee C."/>
            <person name="Cadoret J.P."/>
            <person name="Chiovitti A."/>
            <person name="Choi C.J."/>
            <person name="Coesel S."/>
            <person name="De Martino A."/>
            <person name="Detter J.C."/>
            <person name="Durkin C."/>
            <person name="Falciatore A."/>
            <person name="Fournet J."/>
            <person name="Haruta M."/>
            <person name="Huysman M.J."/>
            <person name="Jenkins B.D."/>
            <person name="Jiroutova K."/>
            <person name="Jorgensen R.E."/>
            <person name="Joubert Y."/>
            <person name="Kaplan A."/>
            <person name="Kroger N."/>
            <person name="Kroth P.G."/>
            <person name="La Roche J."/>
            <person name="Lindquist E."/>
            <person name="Lommer M."/>
            <person name="Martin-Jezequel V."/>
            <person name="Lopez P.J."/>
            <person name="Lucas S."/>
            <person name="Mangogna M."/>
            <person name="McGinnis K."/>
            <person name="Medlin L.K."/>
            <person name="Montsant A."/>
            <person name="Oudot-Le Secq M.P."/>
            <person name="Napoli C."/>
            <person name="Obornik M."/>
            <person name="Parker M.S."/>
            <person name="Petit J.L."/>
            <person name="Porcel B.M."/>
            <person name="Poulsen N."/>
            <person name="Robison M."/>
            <person name="Rychlewski L."/>
            <person name="Rynearson T.A."/>
            <person name="Schmutz J."/>
            <person name="Shapiro H."/>
            <person name="Siaut M."/>
            <person name="Stanley M."/>
            <person name="Sussman M.R."/>
            <person name="Taylor A.R."/>
            <person name="Vardi A."/>
            <person name="von Dassow P."/>
            <person name="Vyverman W."/>
            <person name="Willis A."/>
            <person name="Wyrwicz L.S."/>
            <person name="Rokhsar D.S."/>
            <person name="Weissenbach J."/>
            <person name="Armbrust E.V."/>
            <person name="Green B.R."/>
            <person name="Van de Peer Y."/>
            <person name="Grigoriev I.V."/>
        </authorList>
    </citation>
    <scope>NUCLEOTIDE SEQUENCE [LARGE SCALE GENOMIC DNA]</scope>
    <source>
        <strain evidence="4 5">CCMP1335</strain>
    </source>
</reference>
<dbReference type="Proteomes" id="UP000001449">
    <property type="component" value="Chromosome 15"/>
</dbReference>
<evidence type="ECO:0000256" key="1">
    <source>
        <dbReference type="ARBA" id="ARBA00023015"/>
    </source>
</evidence>
<dbReference type="RefSeq" id="XP_002294082.1">
    <property type="nucleotide sequence ID" value="XM_002294046.1"/>
</dbReference>
<proteinExistence type="predicted"/>
<dbReference type="PANTHER" id="PTHR35213:SF3">
    <property type="entry name" value="MYB-LIKE DOMAIN-CONTAINING PROTEIN"/>
    <property type="match status" value="1"/>
</dbReference>
<sequence>MWHTCIAHIAYIVLPHTSTDFLCDLLSCRTSRLTKKLKAAKLSHRSYRSSGSSASGVLMQAGATIQRAQTLFLKTVTPDWVRMELQFNLSRLWRTHLANFCLQIGFLQLDTKAWFSSLDAVEYHALSNEDLSLAARRKRMRSAISEDAFAANTSVATSNDDETVDTDSIHSDGVFVGGLSVKRLSYINLKSLGDDNMNQVGLQIDTTATSGMKRDRVDNNGSICKESDAKIKAQRHFSFAEDFNLDASLNHSASMSSFAELFTPNFGAASRRTSRVESFSLDNVLTYAAEATKGCEENHEEPNANASIDDAIETIIENTNTEREYQGSFLHGIAKFLEDNKSQFQHVDMWIPMNTSSTIRLSHAGYITVNGNPKHIVNRLDEFGVYSKSFSFSSGFGMPGRVFQSGQPSWESNVTQAKPDQFSRVGGAKVYGVNTVLGIPVCTSIGTMVVALYSTADVKRDIGWVQTCMEYFDKLKPQPRWKLTIESGLSDNHDTALAAQPPALTCNSPMVLATVNSLMSSIIPLSPASHVKPSEMPPLQLNDISADSTNEWNEQSLALLLGKYVPLHTDASSTNDDTAGSLTSLRLLLLRHQSVRSSHESNVVGIILQKYRCYVETEQQEYDIVQLILNDWKSLAVSTSGAVHHPTSPSVIINYSRSDFNTKLFPPGLIVATSFMRADDDVFCIYKRCKSKCTKGCI</sequence>
<evidence type="ECO:0000313" key="4">
    <source>
        <dbReference type="EMBL" id="EED88437.1"/>
    </source>
</evidence>
<evidence type="ECO:0000256" key="2">
    <source>
        <dbReference type="ARBA" id="ARBA00023163"/>
    </source>
</evidence>
<dbReference type="GeneID" id="7451891"/>
<dbReference type="EMBL" id="CM000650">
    <property type="protein sequence ID" value="EED88437.1"/>
    <property type="molecule type" value="Genomic_DNA"/>
</dbReference>
<accession>B8CDD5</accession>
<dbReference type="KEGG" id="tps:THAPSDRAFT_24999"/>